<accession>A0A7G9FVS0</accession>
<name>A0A7G9FVS0_9FIRM</name>
<keyword evidence="4" id="KW-1185">Reference proteome</keyword>
<evidence type="ECO:0000313" key="3">
    <source>
        <dbReference type="EMBL" id="QNM02652.1"/>
    </source>
</evidence>
<dbReference type="SUPFAM" id="SSF53756">
    <property type="entry name" value="UDP-Glycosyltransferase/glycogen phosphorylase"/>
    <property type="match status" value="1"/>
</dbReference>
<dbReference type="Gene3D" id="3.40.50.2000">
    <property type="entry name" value="Glycogen Phosphorylase B"/>
    <property type="match status" value="2"/>
</dbReference>
<feature type="domain" description="Glycosyltransferase subfamily 4-like N-terminal" evidence="2">
    <location>
        <begin position="40"/>
        <end position="138"/>
    </location>
</feature>
<sequence length="334" mass="38089">MKIYIYKGGLSLVAKSGVGSAIRHQEKMLRAAKVTVTDVWKEADIVQINTVLPDSPLVARRARRQGKKVVYYGHSTMEDFKNSFIGSNLAAPLFKKWIRHCYRQGDVVITPTEYSRELLMKYDLHREIYALTNGVDTEFFHKTEQAGGRFRKFFHLPVDKKVVISAGHLIHRKGIEDFLEMAKRMPDIIFLWFGGGNNALIPAEIKKAVAEKPENVIFAGFQPSGNLRDAYCGADAFAFFSYEETEGIVVLEALSCEIPVIVRDIPVYEGWLTDGEQVRKASNLDSYEQAVRDILYEEPREKVRRRIRAGRALAEEHSMRATGEKLYQIEQKLL</sequence>
<dbReference type="AlphaFoldDB" id="A0A7G9FVS0"/>
<feature type="domain" description="Glycosyl transferase family 1" evidence="1">
    <location>
        <begin position="151"/>
        <end position="310"/>
    </location>
</feature>
<dbReference type="Pfam" id="PF00534">
    <property type="entry name" value="Glycos_transf_1"/>
    <property type="match status" value="1"/>
</dbReference>
<reference evidence="3 4" key="1">
    <citation type="submission" date="2020-08" db="EMBL/GenBank/DDBJ databases">
        <authorList>
            <person name="Liu C."/>
            <person name="Sun Q."/>
        </authorList>
    </citation>
    <scope>NUCLEOTIDE SEQUENCE [LARGE SCALE GENOMIC DNA]</scope>
    <source>
        <strain evidence="3 4">NSJ-8</strain>
    </source>
</reference>
<proteinExistence type="predicted"/>
<dbReference type="KEGG" id="ssun:H9Q77_00195"/>
<dbReference type="Pfam" id="PF13439">
    <property type="entry name" value="Glyco_transf_4"/>
    <property type="match status" value="1"/>
</dbReference>
<evidence type="ECO:0000259" key="2">
    <source>
        <dbReference type="Pfam" id="PF13439"/>
    </source>
</evidence>
<dbReference type="InterPro" id="IPR028098">
    <property type="entry name" value="Glyco_trans_4-like_N"/>
</dbReference>
<dbReference type="RefSeq" id="WP_249326302.1">
    <property type="nucleotide sequence ID" value="NZ_CP060633.1"/>
</dbReference>
<dbReference type="GO" id="GO:0016757">
    <property type="term" value="F:glycosyltransferase activity"/>
    <property type="evidence" value="ECO:0007669"/>
    <property type="project" value="InterPro"/>
</dbReference>
<dbReference type="EMBL" id="CP060633">
    <property type="protein sequence ID" value="QNM02652.1"/>
    <property type="molecule type" value="Genomic_DNA"/>
</dbReference>
<dbReference type="Proteomes" id="UP000515981">
    <property type="component" value="Chromosome"/>
</dbReference>
<dbReference type="PANTHER" id="PTHR45947">
    <property type="entry name" value="SULFOQUINOVOSYL TRANSFERASE SQD2"/>
    <property type="match status" value="1"/>
</dbReference>
<gene>
    <name evidence="3" type="ORF">H9Q77_00195</name>
</gene>
<dbReference type="InterPro" id="IPR001296">
    <property type="entry name" value="Glyco_trans_1"/>
</dbReference>
<dbReference type="PANTHER" id="PTHR45947:SF3">
    <property type="entry name" value="SULFOQUINOVOSYL TRANSFERASE SQD2"/>
    <property type="match status" value="1"/>
</dbReference>
<dbReference type="CDD" id="cd03801">
    <property type="entry name" value="GT4_PimA-like"/>
    <property type="match status" value="1"/>
</dbReference>
<dbReference type="InterPro" id="IPR050194">
    <property type="entry name" value="Glycosyltransferase_grp1"/>
</dbReference>
<protein>
    <submittedName>
        <fullName evidence="3">Glycosyltransferase family 4 protein</fullName>
    </submittedName>
</protein>
<organism evidence="3 4">
    <name type="scientific">Simiaoa sunii</name>
    <dbReference type="NCBI Taxonomy" id="2763672"/>
    <lineage>
        <taxon>Bacteria</taxon>
        <taxon>Bacillati</taxon>
        <taxon>Bacillota</taxon>
        <taxon>Clostridia</taxon>
        <taxon>Lachnospirales</taxon>
        <taxon>Lachnospiraceae</taxon>
        <taxon>Simiaoa</taxon>
    </lineage>
</organism>
<keyword evidence="3" id="KW-0808">Transferase</keyword>
<evidence type="ECO:0000313" key="4">
    <source>
        <dbReference type="Proteomes" id="UP000515981"/>
    </source>
</evidence>
<evidence type="ECO:0000259" key="1">
    <source>
        <dbReference type="Pfam" id="PF00534"/>
    </source>
</evidence>